<dbReference type="AlphaFoldDB" id="A0A933GMQ1"/>
<name>A0A933GMQ1_UNCTE</name>
<evidence type="ECO:0000313" key="2">
    <source>
        <dbReference type="Proteomes" id="UP000772181"/>
    </source>
</evidence>
<proteinExistence type="predicted"/>
<accession>A0A933GMQ1</accession>
<dbReference type="EMBL" id="JACQWF010000382">
    <property type="protein sequence ID" value="MBI4596442.1"/>
    <property type="molecule type" value="Genomic_DNA"/>
</dbReference>
<comment type="caution">
    <text evidence="1">The sequence shown here is derived from an EMBL/GenBank/DDBJ whole genome shotgun (WGS) entry which is preliminary data.</text>
</comment>
<dbReference type="Proteomes" id="UP000772181">
    <property type="component" value="Unassembled WGS sequence"/>
</dbReference>
<dbReference type="InterPro" id="IPR036249">
    <property type="entry name" value="Thioredoxin-like_sf"/>
</dbReference>
<feature type="non-terminal residue" evidence="1">
    <location>
        <position position="43"/>
    </location>
</feature>
<dbReference type="Gene3D" id="3.40.30.10">
    <property type="entry name" value="Glutaredoxin"/>
    <property type="match status" value="1"/>
</dbReference>
<dbReference type="SUPFAM" id="SSF52833">
    <property type="entry name" value="Thioredoxin-like"/>
    <property type="match status" value="1"/>
</dbReference>
<sequence length="43" mass="5212">MESLYQQYKNKKVKFFRINIKEDSEKVKDYARDLGLSFPILLD</sequence>
<reference evidence="1" key="1">
    <citation type="submission" date="2020-07" db="EMBL/GenBank/DDBJ databases">
        <title>Huge and variable diversity of episymbiotic CPR bacteria and DPANN archaea in groundwater ecosystems.</title>
        <authorList>
            <person name="He C.Y."/>
            <person name="Keren R."/>
            <person name="Whittaker M."/>
            <person name="Farag I.F."/>
            <person name="Doudna J."/>
            <person name="Cate J.H.D."/>
            <person name="Banfield J.F."/>
        </authorList>
    </citation>
    <scope>NUCLEOTIDE SEQUENCE</scope>
    <source>
        <strain evidence="1">NC_groundwater_1482_Ag_S-0.65um_47_24</strain>
    </source>
</reference>
<gene>
    <name evidence="1" type="ORF">HY730_08720</name>
</gene>
<evidence type="ECO:0000313" key="1">
    <source>
        <dbReference type="EMBL" id="MBI4596442.1"/>
    </source>
</evidence>
<protein>
    <submittedName>
        <fullName evidence="1">Uncharacterized protein</fullName>
    </submittedName>
</protein>
<organism evidence="1 2">
    <name type="scientific">Tectimicrobiota bacterium</name>
    <dbReference type="NCBI Taxonomy" id="2528274"/>
    <lineage>
        <taxon>Bacteria</taxon>
        <taxon>Pseudomonadati</taxon>
        <taxon>Nitrospinota/Tectimicrobiota group</taxon>
        <taxon>Candidatus Tectimicrobiota</taxon>
    </lineage>
</organism>